<dbReference type="PANTHER" id="PTHR47154:SF2">
    <property type="entry name" value="G-PROTEIN COUPLED RECEPTOR MTH-RELATED"/>
    <property type="match status" value="1"/>
</dbReference>
<dbReference type="Gene3D" id="1.20.1070.10">
    <property type="entry name" value="Rhodopsin 7-helix transmembrane proteins"/>
    <property type="match status" value="1"/>
</dbReference>
<evidence type="ECO:0000256" key="2">
    <source>
        <dbReference type="ARBA" id="ARBA00008979"/>
    </source>
</evidence>
<evidence type="ECO:0000256" key="5">
    <source>
        <dbReference type="ARBA" id="ARBA00022729"/>
    </source>
</evidence>
<evidence type="ECO:0000313" key="15">
    <source>
        <dbReference type="Proteomes" id="UP001652661"/>
    </source>
</evidence>
<keyword evidence="7" id="KW-0297">G-protein coupled receptor</keyword>
<dbReference type="PANTHER" id="PTHR47154">
    <property type="entry name" value="G-PROTEIN COUPLED RECEPTOR MTH-RELATED"/>
    <property type="match status" value="1"/>
</dbReference>
<evidence type="ECO:0000256" key="3">
    <source>
        <dbReference type="ARBA" id="ARBA00022475"/>
    </source>
</evidence>
<dbReference type="Pfam" id="PF00002">
    <property type="entry name" value="7tm_2"/>
    <property type="match status" value="1"/>
</dbReference>
<keyword evidence="6 13" id="KW-1133">Transmembrane helix</keyword>
<evidence type="ECO:0000256" key="4">
    <source>
        <dbReference type="ARBA" id="ARBA00022692"/>
    </source>
</evidence>
<feature type="transmembrane region" description="Helical" evidence="13">
    <location>
        <begin position="199"/>
        <end position="216"/>
    </location>
</feature>
<dbReference type="InterPro" id="IPR017981">
    <property type="entry name" value="GPCR_2-like_7TM"/>
</dbReference>
<evidence type="ECO:0000256" key="8">
    <source>
        <dbReference type="ARBA" id="ARBA00023136"/>
    </source>
</evidence>
<keyword evidence="3" id="KW-1003">Cell membrane</keyword>
<keyword evidence="12" id="KW-0807">Transducer</keyword>
<feature type="transmembrane region" description="Helical" evidence="13">
    <location>
        <begin position="398"/>
        <end position="419"/>
    </location>
</feature>
<dbReference type="InterPro" id="IPR051384">
    <property type="entry name" value="Mth_GPCR"/>
</dbReference>
<evidence type="ECO:0000256" key="10">
    <source>
        <dbReference type="ARBA" id="ARBA00023170"/>
    </source>
</evidence>
<evidence type="ECO:0000256" key="1">
    <source>
        <dbReference type="ARBA" id="ARBA00004651"/>
    </source>
</evidence>
<dbReference type="InterPro" id="IPR044860">
    <property type="entry name" value="Methusela_ecto_dom_1"/>
</dbReference>
<keyword evidence="4 13" id="KW-0812">Transmembrane</keyword>
<evidence type="ECO:0000313" key="16">
    <source>
        <dbReference type="RefSeq" id="XP_070142372.1"/>
    </source>
</evidence>
<keyword evidence="15" id="KW-1185">Reference proteome</keyword>
<name>A0ABM4GI23_DROKI</name>
<sequence>MYHGIEVPEYLTGQYDYITTENQRMENWDSHLRGCICQIKPCIWICCRFKDWDASNEKCTDGLMEQLSEINPFLKVTLNNGSVVRRNLLKDFIVMRDRMRWLDNWIEDKYTLFENGRVLFNGKKQINLRGYDCLHPNQFTSGKTESFVAAFHTSFYYEREEISFLPGTKILLWLSQVFLALTIAVYLKVRKLRNLHGKCFICYMITSLMYFFHQLLKNDQMPLQLCALHGDYIIFLFFAKLSWLLAMSHQLWRGFTSVNRAESEYSFKAYSTFAWGTPTTLTGIPFLIDHIWDGDPNKFEWVPGIGWEACALRESLSYYYMVLPMAILVTLNTTLFLLTTINFIRVKLSLRHFSDQDERARNLNSRMQIYKVFLRMIFLMDIQWSFRLLYLINSWEFPLTICRYCDSCIGIIIFIMFVLKRSTLKLLWESIRNRSD</sequence>
<organism evidence="15 16">
    <name type="scientific">Drosophila kikkawai</name>
    <name type="common">Fruit fly</name>
    <dbReference type="NCBI Taxonomy" id="30033"/>
    <lineage>
        <taxon>Eukaryota</taxon>
        <taxon>Metazoa</taxon>
        <taxon>Ecdysozoa</taxon>
        <taxon>Arthropoda</taxon>
        <taxon>Hexapoda</taxon>
        <taxon>Insecta</taxon>
        <taxon>Pterygota</taxon>
        <taxon>Neoptera</taxon>
        <taxon>Endopterygota</taxon>
        <taxon>Diptera</taxon>
        <taxon>Brachycera</taxon>
        <taxon>Muscomorpha</taxon>
        <taxon>Ephydroidea</taxon>
        <taxon>Drosophilidae</taxon>
        <taxon>Drosophila</taxon>
        <taxon>Sophophora</taxon>
    </lineage>
</organism>
<dbReference type="Gene3D" id="2.170.180.11">
    <property type="entry name" value="Methuselah ectodomain, domain 2"/>
    <property type="match status" value="1"/>
</dbReference>
<dbReference type="SUPFAM" id="SSF63877">
    <property type="entry name" value="Methuselah ectodomain"/>
    <property type="match status" value="1"/>
</dbReference>
<keyword evidence="5" id="KW-0732">Signal</keyword>
<reference evidence="16" key="1">
    <citation type="submission" date="2025-08" db="UniProtKB">
        <authorList>
            <consortium name="RefSeq"/>
        </authorList>
    </citation>
    <scope>IDENTIFICATION</scope>
    <source>
        <strain evidence="16">14028-0561.14</strain>
        <tissue evidence="16">Whole fly</tissue>
    </source>
</reference>
<comment type="subcellular location">
    <subcellularLocation>
        <location evidence="1">Cell membrane</location>
        <topology evidence="1">Multi-pass membrane protein</topology>
    </subcellularLocation>
</comment>
<gene>
    <name evidence="16" type="primary">LOC138928740</name>
</gene>
<accession>A0ABM4GI23</accession>
<protein>
    <submittedName>
        <fullName evidence="16">G-protein coupled receptor Mth-like</fullName>
    </submittedName>
</protein>
<evidence type="ECO:0000256" key="7">
    <source>
        <dbReference type="ARBA" id="ARBA00023040"/>
    </source>
</evidence>
<dbReference type="InterPro" id="IPR023311">
    <property type="entry name" value="Methusela_ecto_dom_2"/>
</dbReference>
<dbReference type="RefSeq" id="XP_070142372.1">
    <property type="nucleotide sequence ID" value="XM_070286271.1"/>
</dbReference>
<feature type="transmembrane region" description="Helical" evidence="13">
    <location>
        <begin position="318"/>
        <end position="344"/>
    </location>
</feature>
<dbReference type="InterPro" id="IPR036272">
    <property type="entry name" value="Methuselah_N_sf"/>
</dbReference>
<proteinExistence type="inferred from homology"/>
<dbReference type="Pfam" id="PF06652">
    <property type="entry name" value="Methuselah_N"/>
    <property type="match status" value="1"/>
</dbReference>
<dbReference type="Proteomes" id="UP001652661">
    <property type="component" value="Chromosome 3R"/>
</dbReference>
<evidence type="ECO:0000256" key="12">
    <source>
        <dbReference type="ARBA" id="ARBA00023224"/>
    </source>
</evidence>
<dbReference type="Gene3D" id="2.30.160.11">
    <property type="match status" value="1"/>
</dbReference>
<dbReference type="InterPro" id="IPR000832">
    <property type="entry name" value="GPCR_2_secretin-like"/>
</dbReference>
<evidence type="ECO:0000256" key="9">
    <source>
        <dbReference type="ARBA" id="ARBA00023157"/>
    </source>
</evidence>
<keyword evidence="8 13" id="KW-0472">Membrane</keyword>
<keyword evidence="11" id="KW-0325">Glycoprotein</keyword>
<feature type="domain" description="G-protein coupled receptors family 2 profile 2" evidence="14">
    <location>
        <begin position="164"/>
        <end position="421"/>
    </location>
</feature>
<dbReference type="InterPro" id="IPR010596">
    <property type="entry name" value="Methuselah_N_dom"/>
</dbReference>
<dbReference type="PROSITE" id="PS50261">
    <property type="entry name" value="G_PROTEIN_RECEP_F2_4"/>
    <property type="match status" value="1"/>
</dbReference>
<keyword evidence="9" id="KW-1015">Disulfide bond</keyword>
<evidence type="ECO:0000259" key="14">
    <source>
        <dbReference type="PROSITE" id="PS50261"/>
    </source>
</evidence>
<evidence type="ECO:0000256" key="11">
    <source>
        <dbReference type="ARBA" id="ARBA00023180"/>
    </source>
</evidence>
<evidence type="ECO:0000256" key="13">
    <source>
        <dbReference type="SAM" id="Phobius"/>
    </source>
</evidence>
<feature type="transmembrane region" description="Helical" evidence="13">
    <location>
        <begin position="222"/>
        <end position="246"/>
    </location>
</feature>
<comment type="similarity">
    <text evidence="2">Belongs to the G-protein coupled receptor 2 family. Mth subfamily.</text>
</comment>
<evidence type="ECO:0000256" key="6">
    <source>
        <dbReference type="ARBA" id="ARBA00022989"/>
    </source>
</evidence>
<dbReference type="GeneID" id="138928740"/>
<feature type="transmembrane region" description="Helical" evidence="13">
    <location>
        <begin position="267"/>
        <end position="288"/>
    </location>
</feature>
<feature type="transmembrane region" description="Helical" evidence="13">
    <location>
        <begin position="372"/>
        <end position="392"/>
    </location>
</feature>
<keyword evidence="10" id="KW-0675">Receptor</keyword>
<feature type="transmembrane region" description="Helical" evidence="13">
    <location>
        <begin position="170"/>
        <end position="187"/>
    </location>
</feature>